<gene>
    <name evidence="13" type="primary">ruvC</name>
    <name evidence="15" type="ORF">Hsw_1435</name>
</gene>
<keyword evidence="16" id="KW-1185">Reference proteome</keyword>
<evidence type="ECO:0000256" key="6">
    <source>
        <dbReference type="ARBA" id="ARBA00022763"/>
    </source>
</evidence>
<dbReference type="AlphaFoldDB" id="W8F5L8"/>
<evidence type="ECO:0000256" key="14">
    <source>
        <dbReference type="NCBIfam" id="TIGR00228"/>
    </source>
</evidence>
<sequence length="227" mass="24846">MYFFERTAYCRPLSTMILPLASSSELLPKVIMGVDPGTNLMGYAVIEVQGQQVRMLEYDVIDMRKLGTNHALKLKRIFERMTELIDQHLPDELAIEAPFFGVNVQSMLKLGRAQGVAIAACLARQIPYVEYAPTKVKQSVTGAGNASKEQVAHMLRQTLKLPPIEEAPKFLDATDALAVAMCHHYQKGNNVKAGGKSWGKFLADNPGKLAAPVAGKKVPATRKKPAA</sequence>
<feature type="binding site" evidence="13">
    <location>
        <position position="96"/>
    </location>
    <ligand>
        <name>Mg(2+)</name>
        <dbReference type="ChEBI" id="CHEBI:18420"/>
        <label>2</label>
    </ligand>
</feature>
<evidence type="ECO:0000256" key="4">
    <source>
        <dbReference type="ARBA" id="ARBA00022723"/>
    </source>
</evidence>
<dbReference type="GO" id="GO:0003677">
    <property type="term" value="F:DNA binding"/>
    <property type="evidence" value="ECO:0007669"/>
    <property type="project" value="UniProtKB-KW"/>
</dbReference>
<keyword evidence="6 13" id="KW-0227">DNA damage</keyword>
<dbReference type="eggNOG" id="COG0817">
    <property type="taxonomic scope" value="Bacteria"/>
</dbReference>
<dbReference type="InterPro" id="IPR002176">
    <property type="entry name" value="X-over_junc_endoDNase_RuvC"/>
</dbReference>
<organism evidence="15 16">
    <name type="scientific">Hymenobacter swuensis DY53</name>
    <dbReference type="NCBI Taxonomy" id="1227739"/>
    <lineage>
        <taxon>Bacteria</taxon>
        <taxon>Pseudomonadati</taxon>
        <taxon>Bacteroidota</taxon>
        <taxon>Cytophagia</taxon>
        <taxon>Cytophagales</taxon>
        <taxon>Hymenobacteraceae</taxon>
        <taxon>Hymenobacter</taxon>
    </lineage>
</organism>
<comment type="similarity">
    <text evidence="1 13">Belongs to the RuvC family.</text>
</comment>
<feature type="binding site" evidence="13">
    <location>
        <position position="35"/>
    </location>
    <ligand>
        <name>Mg(2+)</name>
        <dbReference type="ChEBI" id="CHEBI:18420"/>
        <label>1</label>
    </ligand>
</feature>
<evidence type="ECO:0000256" key="3">
    <source>
        <dbReference type="ARBA" id="ARBA00022722"/>
    </source>
</evidence>
<dbReference type="HAMAP" id="MF_00034">
    <property type="entry name" value="RuvC"/>
    <property type="match status" value="1"/>
</dbReference>
<keyword evidence="8 13" id="KW-0460">Magnesium</keyword>
<reference evidence="15 16" key="1">
    <citation type="submission" date="2014-01" db="EMBL/GenBank/DDBJ databases">
        <title>Complete genome sequence of ionizing-radiation resistance bacterium Hymenobacter swuensis DY53.</title>
        <authorList>
            <person name="Jung J.-H."/>
            <person name="Jeong S.-W."/>
            <person name="Joe M.-H."/>
            <person name="Cho y.-j."/>
            <person name="Kim M.-K."/>
            <person name="Lim S.-Y."/>
        </authorList>
    </citation>
    <scope>NUCLEOTIDE SEQUENCE [LARGE SCALE GENOMIC DNA]</scope>
    <source>
        <strain evidence="15 16">DY53</strain>
    </source>
</reference>
<dbReference type="GO" id="GO:0008821">
    <property type="term" value="F:crossover junction DNA endonuclease activity"/>
    <property type="evidence" value="ECO:0007669"/>
    <property type="project" value="UniProtKB-UniRule"/>
</dbReference>
<dbReference type="EMBL" id="CP007145">
    <property type="protein sequence ID" value="AHJ97030.1"/>
    <property type="molecule type" value="Genomic_DNA"/>
</dbReference>
<evidence type="ECO:0000256" key="2">
    <source>
        <dbReference type="ARBA" id="ARBA00022490"/>
    </source>
</evidence>
<keyword evidence="5 13" id="KW-0255">Endonuclease</keyword>
<evidence type="ECO:0000256" key="5">
    <source>
        <dbReference type="ARBA" id="ARBA00022759"/>
    </source>
</evidence>
<dbReference type="GO" id="GO:0006310">
    <property type="term" value="P:DNA recombination"/>
    <property type="evidence" value="ECO:0007669"/>
    <property type="project" value="UniProtKB-UniRule"/>
</dbReference>
<dbReference type="SUPFAM" id="SSF53098">
    <property type="entry name" value="Ribonuclease H-like"/>
    <property type="match status" value="1"/>
</dbReference>
<evidence type="ECO:0000256" key="8">
    <source>
        <dbReference type="ARBA" id="ARBA00022842"/>
    </source>
</evidence>
<dbReference type="FunFam" id="3.30.420.10:FF:000002">
    <property type="entry name" value="Crossover junction endodeoxyribonuclease RuvC"/>
    <property type="match status" value="1"/>
</dbReference>
<feature type="active site" evidence="13">
    <location>
        <position position="35"/>
    </location>
</feature>
<dbReference type="Proteomes" id="UP000019423">
    <property type="component" value="Chromosome"/>
</dbReference>
<keyword evidence="4 13" id="KW-0479">Metal-binding</keyword>
<keyword evidence="9 13" id="KW-0238">DNA-binding</keyword>
<dbReference type="InterPro" id="IPR012337">
    <property type="entry name" value="RNaseH-like_sf"/>
</dbReference>
<dbReference type="PANTHER" id="PTHR30194:SF3">
    <property type="entry name" value="CROSSOVER JUNCTION ENDODEOXYRIBONUCLEASE RUVC"/>
    <property type="match status" value="1"/>
</dbReference>
<keyword evidence="7 13" id="KW-0378">Hydrolase</keyword>
<dbReference type="KEGG" id="hsw:Hsw_1435"/>
<proteinExistence type="inferred from homology"/>
<dbReference type="NCBIfam" id="TIGR00228">
    <property type="entry name" value="ruvC"/>
    <property type="match status" value="1"/>
</dbReference>
<comment type="catalytic activity">
    <reaction evidence="12 13">
        <text>Endonucleolytic cleavage at a junction such as a reciprocal single-stranded crossover between two homologous DNA duplexes (Holliday junction).</text>
        <dbReference type="EC" id="3.1.21.10"/>
    </reaction>
</comment>
<dbReference type="GO" id="GO:0000287">
    <property type="term" value="F:magnesium ion binding"/>
    <property type="evidence" value="ECO:0007669"/>
    <property type="project" value="UniProtKB-UniRule"/>
</dbReference>
<feature type="binding site" evidence="13">
    <location>
        <position position="172"/>
    </location>
    <ligand>
        <name>Mg(2+)</name>
        <dbReference type="ChEBI" id="CHEBI:18420"/>
        <label>1</label>
    </ligand>
</feature>
<evidence type="ECO:0000256" key="13">
    <source>
        <dbReference type="HAMAP-Rule" id="MF_00034"/>
    </source>
</evidence>
<dbReference type="HOGENOM" id="CLU_091257_3_0_10"/>
<evidence type="ECO:0000256" key="9">
    <source>
        <dbReference type="ARBA" id="ARBA00023125"/>
    </source>
</evidence>
<name>W8F5L8_9BACT</name>
<evidence type="ECO:0000313" key="15">
    <source>
        <dbReference type="EMBL" id="AHJ97030.1"/>
    </source>
</evidence>
<evidence type="ECO:0000313" key="16">
    <source>
        <dbReference type="Proteomes" id="UP000019423"/>
    </source>
</evidence>
<evidence type="ECO:0000256" key="10">
    <source>
        <dbReference type="ARBA" id="ARBA00023172"/>
    </source>
</evidence>
<dbReference type="Gene3D" id="3.30.420.10">
    <property type="entry name" value="Ribonuclease H-like superfamily/Ribonuclease H"/>
    <property type="match status" value="1"/>
</dbReference>
<dbReference type="InterPro" id="IPR036397">
    <property type="entry name" value="RNaseH_sf"/>
</dbReference>
<comment type="subunit">
    <text evidence="13">Homodimer which binds Holliday junction (HJ) DNA. The HJ becomes 2-fold symmetrical on binding to RuvC with unstacked arms; it has a different conformation from HJ DNA in complex with RuvA. In the full resolvosome a probable DNA-RuvA(4)-RuvB(12)-RuvC(2) complex forms which resolves the HJ.</text>
</comment>
<evidence type="ECO:0000256" key="12">
    <source>
        <dbReference type="ARBA" id="ARBA00029354"/>
    </source>
</evidence>
<evidence type="ECO:0000256" key="7">
    <source>
        <dbReference type="ARBA" id="ARBA00022801"/>
    </source>
</evidence>
<dbReference type="CDD" id="cd16962">
    <property type="entry name" value="RuvC"/>
    <property type="match status" value="1"/>
</dbReference>
<evidence type="ECO:0000256" key="11">
    <source>
        <dbReference type="ARBA" id="ARBA00023204"/>
    </source>
</evidence>
<protein>
    <recommendedName>
        <fullName evidence="13 14">Crossover junction endodeoxyribonuclease RuvC</fullName>
        <ecNumber evidence="13 14">3.1.21.10</ecNumber>
    </recommendedName>
    <alternativeName>
        <fullName evidence="13">Holliday junction nuclease RuvC</fullName>
    </alternativeName>
    <alternativeName>
        <fullName evidence="13">Holliday junction resolvase RuvC</fullName>
    </alternativeName>
</protein>
<accession>W8F5L8</accession>
<comment type="subcellular location">
    <subcellularLocation>
        <location evidence="13">Cytoplasm</location>
    </subcellularLocation>
</comment>
<feature type="active site" evidence="13">
    <location>
        <position position="172"/>
    </location>
</feature>
<keyword evidence="2 13" id="KW-0963">Cytoplasm</keyword>
<evidence type="ECO:0000256" key="1">
    <source>
        <dbReference type="ARBA" id="ARBA00009518"/>
    </source>
</evidence>
<comment type="function">
    <text evidence="13">The RuvA-RuvB-RuvC complex processes Holliday junction (HJ) DNA during genetic recombination and DNA repair. Endonuclease that resolves HJ intermediates. Cleaves cruciform DNA by making single-stranded nicks across the HJ at symmetrical positions within the homologous arms, yielding a 5'-phosphate and a 3'-hydroxyl group; requires a central core of homology in the junction. The consensus cleavage sequence is 5'-(A/T)TT(C/G)-3'. Cleavage occurs on the 3'-side of the TT dinucleotide at the point of strand exchange. HJ branch migration catalyzed by RuvA-RuvB allows RuvC to scan DNA until it finds its consensus sequence, where it cleaves and resolves the cruciform DNA.</text>
</comment>
<dbReference type="PATRIC" id="fig|1227739.3.peg.1666"/>
<keyword evidence="11 13" id="KW-0234">DNA repair</keyword>
<dbReference type="Pfam" id="PF02075">
    <property type="entry name" value="RuvC"/>
    <property type="match status" value="1"/>
</dbReference>
<dbReference type="EC" id="3.1.21.10" evidence="13 14"/>
<dbReference type="GO" id="GO:0005737">
    <property type="term" value="C:cytoplasm"/>
    <property type="evidence" value="ECO:0007669"/>
    <property type="project" value="UniProtKB-SubCell"/>
</dbReference>
<dbReference type="PRINTS" id="PR00696">
    <property type="entry name" value="RSOLVASERUVC"/>
</dbReference>
<comment type="cofactor">
    <cofactor evidence="13">
        <name>Mg(2+)</name>
        <dbReference type="ChEBI" id="CHEBI:18420"/>
    </cofactor>
    <text evidence="13">Binds 2 Mg(2+) ion per subunit.</text>
</comment>
<feature type="active site" evidence="13">
    <location>
        <position position="96"/>
    </location>
</feature>
<dbReference type="GO" id="GO:0006281">
    <property type="term" value="P:DNA repair"/>
    <property type="evidence" value="ECO:0007669"/>
    <property type="project" value="UniProtKB-UniRule"/>
</dbReference>
<dbReference type="PANTHER" id="PTHR30194">
    <property type="entry name" value="CROSSOVER JUNCTION ENDODEOXYRIBONUCLEASE RUVC"/>
    <property type="match status" value="1"/>
</dbReference>
<keyword evidence="3 13" id="KW-0540">Nuclease</keyword>
<dbReference type="STRING" id="1227739.Hsw_1435"/>
<dbReference type="GO" id="GO:0048476">
    <property type="term" value="C:Holliday junction resolvase complex"/>
    <property type="evidence" value="ECO:0007669"/>
    <property type="project" value="UniProtKB-UniRule"/>
</dbReference>
<keyword evidence="10 13" id="KW-0233">DNA recombination</keyword>